<accession>A0A6A4W6M4</accession>
<dbReference type="Gene3D" id="3.40.50.300">
    <property type="entry name" value="P-loop containing nucleotide triphosphate hydrolases"/>
    <property type="match status" value="2"/>
</dbReference>
<dbReference type="Pfam" id="PF00004">
    <property type="entry name" value="AAA"/>
    <property type="match status" value="2"/>
</dbReference>
<dbReference type="PANTHER" id="PTHR23077:SF27">
    <property type="entry name" value="ATPASE FAMILY GENE 2 PROTEIN HOMOLOG A"/>
    <property type="match status" value="1"/>
</dbReference>
<keyword evidence="7" id="KW-1185">Reference proteome</keyword>
<dbReference type="InterPro" id="IPR003959">
    <property type="entry name" value="ATPase_AAA_core"/>
</dbReference>
<evidence type="ECO:0000256" key="1">
    <source>
        <dbReference type="ARBA" id="ARBA00022737"/>
    </source>
</evidence>
<dbReference type="PANTHER" id="PTHR23077">
    <property type="entry name" value="AAA-FAMILY ATPASE"/>
    <property type="match status" value="1"/>
</dbReference>
<evidence type="ECO:0000313" key="6">
    <source>
        <dbReference type="EMBL" id="KAF0301623.1"/>
    </source>
</evidence>
<dbReference type="InterPro" id="IPR003593">
    <property type="entry name" value="AAA+_ATPase"/>
</dbReference>
<dbReference type="InterPro" id="IPR027417">
    <property type="entry name" value="P-loop_NTPase"/>
</dbReference>
<dbReference type="GO" id="GO:0005737">
    <property type="term" value="C:cytoplasm"/>
    <property type="evidence" value="ECO:0007669"/>
    <property type="project" value="TreeGrafter"/>
</dbReference>
<evidence type="ECO:0000256" key="4">
    <source>
        <dbReference type="SAM" id="MobiDB-lite"/>
    </source>
</evidence>
<dbReference type="FunFam" id="3.40.50.300:FF:000018">
    <property type="entry name" value="Cell division control 48"/>
    <property type="match status" value="1"/>
</dbReference>
<dbReference type="InterPro" id="IPR050168">
    <property type="entry name" value="AAA_ATPase_domain"/>
</dbReference>
<keyword evidence="1" id="KW-0677">Repeat</keyword>
<evidence type="ECO:0000259" key="5">
    <source>
        <dbReference type="SMART" id="SM00382"/>
    </source>
</evidence>
<dbReference type="InterPro" id="IPR003960">
    <property type="entry name" value="ATPase_AAA_CS"/>
</dbReference>
<dbReference type="SMART" id="SM00382">
    <property type="entry name" value="AAA"/>
    <property type="match status" value="2"/>
</dbReference>
<feature type="region of interest" description="Disordered" evidence="4">
    <location>
        <begin position="233"/>
        <end position="258"/>
    </location>
</feature>
<protein>
    <submittedName>
        <fullName evidence="6">Spermatogenesis-associated protein 5</fullName>
    </submittedName>
</protein>
<evidence type="ECO:0000313" key="7">
    <source>
        <dbReference type="Proteomes" id="UP000440578"/>
    </source>
</evidence>
<sequence>MSSKKKPARLSRGGSTPQKSVRPSSAQWHHCVQCDTWLPEPAPDGQCCLSPPPRGCVRAGRLLASGWLQPAPQQAWPPGWARALCLVPAPAAGALGLRAGDRVQVVCGRRRAVCRLWPLPAGTDSPPAAVAVPEPTAARLTPLDEPPALRPVTGALLPAARLQLAPDRALPFAGTDRFREQLAVEMRGLVFGVGDRYVTSFMGTPLTLTVTEVTEAGAEDELACRLARLAVSGSEPPAGVGDGPAAVPSSRKSERRANLDDRLVEVAEETELVVSLSSEPAPPPPPPPRLGGVTGTLKYLRSMIDQVLKEWRPDDARPVLELPRGVLLWGPSGTGKSALATVLAAEYGSRFHLIRGAQLASKYQGGTEENLRNSFEAARRHRPAVLFIDNVEAVAGRSDTGSERQRRLLTCLLSLLDDAAGLAVVAATAAPGSLDPAVRRAGRLDRELELTVPGPADRTEILTALLPDRPADQLAAVAAAAHGYVGADLRAVVSEARLLATERSEHEPTLADLMAALRRVKPSAMREVLVEVADVRWKDIGGQEALKLRLKQAVDWPINHPEAFKRMGVTPPKGVLMYGPPGCSKTMIAKALATESGLNFISIKGPELFSKWVGESERAVREVFRRARQSAPAVVFFDELDALAVRRGDSGASSVAERVLAQLLTEIDGVSALRDVTVVAATNRPDLIDPALLRPGRLDHVVHVPLPDAETRAEIGRIRLAGMPVAAAVTPQWLSERTEGYSGAEVSAVCHEAALLALERDVEAATVELEDFQAALRTVQPRVTDYDLVYRQFAENHRKR</sequence>
<dbReference type="OrthoDB" id="6403556at2759"/>
<dbReference type="Proteomes" id="UP000440578">
    <property type="component" value="Unassembled WGS sequence"/>
</dbReference>
<gene>
    <name evidence="6" type="primary">SPATA5</name>
    <name evidence="6" type="ORF">FJT64_026131</name>
</gene>
<dbReference type="AlphaFoldDB" id="A0A6A4W6M4"/>
<dbReference type="SUPFAM" id="SSF52540">
    <property type="entry name" value="P-loop containing nucleoside triphosphate hydrolases"/>
    <property type="match status" value="2"/>
</dbReference>
<evidence type="ECO:0000256" key="2">
    <source>
        <dbReference type="ARBA" id="ARBA00022741"/>
    </source>
</evidence>
<feature type="compositionally biased region" description="Polar residues" evidence="4">
    <location>
        <begin position="13"/>
        <end position="24"/>
    </location>
</feature>
<dbReference type="GO" id="GO:0016887">
    <property type="term" value="F:ATP hydrolysis activity"/>
    <property type="evidence" value="ECO:0007669"/>
    <property type="project" value="InterPro"/>
</dbReference>
<keyword evidence="2" id="KW-0547">Nucleotide-binding</keyword>
<feature type="region of interest" description="Disordered" evidence="4">
    <location>
        <begin position="1"/>
        <end position="24"/>
    </location>
</feature>
<dbReference type="PROSITE" id="PS00674">
    <property type="entry name" value="AAA"/>
    <property type="match status" value="1"/>
</dbReference>
<keyword evidence="3" id="KW-0067">ATP-binding</keyword>
<dbReference type="InterPro" id="IPR041569">
    <property type="entry name" value="AAA_lid_3"/>
</dbReference>
<proteinExistence type="predicted"/>
<reference evidence="6 7" key="1">
    <citation type="submission" date="2019-07" db="EMBL/GenBank/DDBJ databases">
        <title>Draft genome assembly of a fouling barnacle, Amphibalanus amphitrite (Darwin, 1854): The first reference genome for Thecostraca.</title>
        <authorList>
            <person name="Kim W."/>
        </authorList>
    </citation>
    <scope>NUCLEOTIDE SEQUENCE [LARGE SCALE GENOMIC DNA]</scope>
    <source>
        <strain evidence="6">SNU_AA5</strain>
        <tissue evidence="6">Soma without cirri and trophi</tissue>
    </source>
</reference>
<dbReference type="CDD" id="cd19511">
    <property type="entry name" value="RecA-like_CDC48_r2-like"/>
    <property type="match status" value="1"/>
</dbReference>
<evidence type="ECO:0000256" key="3">
    <source>
        <dbReference type="ARBA" id="ARBA00022840"/>
    </source>
</evidence>
<feature type="domain" description="AAA+ ATPase" evidence="5">
    <location>
        <begin position="322"/>
        <end position="454"/>
    </location>
</feature>
<name>A0A6A4W6M4_AMPAM</name>
<dbReference type="EMBL" id="VIIS01001143">
    <property type="protein sequence ID" value="KAF0301623.1"/>
    <property type="molecule type" value="Genomic_DNA"/>
</dbReference>
<comment type="caution">
    <text evidence="6">The sequence shown here is derived from an EMBL/GenBank/DDBJ whole genome shotgun (WGS) entry which is preliminary data.</text>
</comment>
<dbReference type="Gene3D" id="1.10.8.60">
    <property type="match status" value="2"/>
</dbReference>
<feature type="domain" description="AAA+ ATPase" evidence="5">
    <location>
        <begin position="571"/>
        <end position="708"/>
    </location>
</feature>
<organism evidence="6 7">
    <name type="scientific">Amphibalanus amphitrite</name>
    <name type="common">Striped barnacle</name>
    <name type="synonym">Balanus amphitrite</name>
    <dbReference type="NCBI Taxonomy" id="1232801"/>
    <lineage>
        <taxon>Eukaryota</taxon>
        <taxon>Metazoa</taxon>
        <taxon>Ecdysozoa</taxon>
        <taxon>Arthropoda</taxon>
        <taxon>Crustacea</taxon>
        <taxon>Multicrustacea</taxon>
        <taxon>Cirripedia</taxon>
        <taxon>Thoracica</taxon>
        <taxon>Thoracicalcarea</taxon>
        <taxon>Balanomorpha</taxon>
        <taxon>Balanoidea</taxon>
        <taxon>Balanidae</taxon>
        <taxon>Amphibalaninae</taxon>
        <taxon>Amphibalanus</taxon>
    </lineage>
</organism>
<dbReference type="Pfam" id="PF17862">
    <property type="entry name" value="AAA_lid_3"/>
    <property type="match status" value="2"/>
</dbReference>
<dbReference type="GO" id="GO:0005524">
    <property type="term" value="F:ATP binding"/>
    <property type="evidence" value="ECO:0007669"/>
    <property type="project" value="UniProtKB-KW"/>
</dbReference>